<evidence type="ECO:0000313" key="4">
    <source>
        <dbReference type="EMBL" id="SHI58856.1"/>
    </source>
</evidence>
<dbReference type="GO" id="GO:0016163">
    <property type="term" value="F:nitrogenase activity"/>
    <property type="evidence" value="ECO:0007669"/>
    <property type="project" value="InterPro"/>
</dbReference>
<keyword evidence="1 2" id="KW-0535">Nitrogen fixation</keyword>
<dbReference type="PANTHER" id="PTHR33712:SF7">
    <property type="entry name" value="LIGHT-INDEPENDENT PROTOCHLOROPHYLLIDE REDUCTASE SUBUNIT B"/>
    <property type="match status" value="1"/>
</dbReference>
<name>A0A1M6CCY0_9FIRM</name>
<feature type="domain" description="Nitrogenase/oxidoreductase component 1" evidence="3">
    <location>
        <begin position="17"/>
        <end position="434"/>
    </location>
</feature>
<dbReference type="SUPFAM" id="SSF53807">
    <property type="entry name" value="Helical backbone' metal receptor"/>
    <property type="match status" value="1"/>
</dbReference>
<dbReference type="PROSITE" id="PS00699">
    <property type="entry name" value="NITROGENASE_1_1"/>
    <property type="match status" value="1"/>
</dbReference>
<keyword evidence="5" id="KW-1185">Reference proteome</keyword>
<dbReference type="AlphaFoldDB" id="A0A1M6CCY0"/>
<evidence type="ECO:0000313" key="5">
    <source>
        <dbReference type="Proteomes" id="UP000184052"/>
    </source>
</evidence>
<dbReference type="InterPro" id="IPR000510">
    <property type="entry name" value="Nase/OxRdtase_comp1"/>
</dbReference>
<dbReference type="Gene3D" id="3.40.50.1980">
    <property type="entry name" value="Nitrogenase molybdenum iron protein domain"/>
    <property type="match status" value="3"/>
</dbReference>
<gene>
    <name evidence="4" type="ORF">SAMN02745751_00665</name>
</gene>
<dbReference type="InterPro" id="IPR000318">
    <property type="entry name" value="Nase_comp1_CS"/>
</dbReference>
<organism evidence="4 5">
    <name type="scientific">Dethiosulfatibacter aminovorans DSM 17477</name>
    <dbReference type="NCBI Taxonomy" id="1121476"/>
    <lineage>
        <taxon>Bacteria</taxon>
        <taxon>Bacillati</taxon>
        <taxon>Bacillota</taxon>
        <taxon>Tissierellia</taxon>
        <taxon>Dethiosulfatibacter</taxon>
    </lineage>
</organism>
<reference evidence="4 5" key="1">
    <citation type="submission" date="2016-11" db="EMBL/GenBank/DDBJ databases">
        <authorList>
            <person name="Jaros S."/>
            <person name="Januszkiewicz K."/>
            <person name="Wedrychowicz H."/>
        </authorList>
    </citation>
    <scope>NUCLEOTIDE SEQUENCE [LARGE SCALE GENOMIC DNA]</scope>
    <source>
        <strain evidence="4 5">DSM 17477</strain>
    </source>
</reference>
<evidence type="ECO:0000259" key="3">
    <source>
        <dbReference type="Pfam" id="PF00148"/>
    </source>
</evidence>
<comment type="similarity">
    <text evidence="2">Belongs to the NifD/NifK/NifE/NifN family.</text>
</comment>
<dbReference type="Gene3D" id="1.20.89.10">
    <property type="entry name" value="Nitrogenase Molybdenum-iron Protein, subunit B, domain 4"/>
    <property type="match status" value="1"/>
</dbReference>
<dbReference type="EMBL" id="FQZL01000005">
    <property type="protein sequence ID" value="SHI58856.1"/>
    <property type="molecule type" value="Genomic_DNA"/>
</dbReference>
<dbReference type="RefSeq" id="WP_073047062.1">
    <property type="nucleotide sequence ID" value="NZ_FQZL01000005.1"/>
</dbReference>
<dbReference type="Proteomes" id="UP000184052">
    <property type="component" value="Unassembled WGS sequence"/>
</dbReference>
<accession>A0A1M6CCY0</accession>
<evidence type="ECO:0000256" key="2">
    <source>
        <dbReference type="RuleBase" id="RU004021"/>
    </source>
</evidence>
<proteinExistence type="inferred from homology"/>
<evidence type="ECO:0000256" key="1">
    <source>
        <dbReference type="ARBA" id="ARBA00023231"/>
    </source>
</evidence>
<dbReference type="OrthoDB" id="9767044at2"/>
<dbReference type="STRING" id="1121476.SAMN02745751_00665"/>
<dbReference type="Pfam" id="PF00148">
    <property type="entry name" value="Oxidored_nitro"/>
    <property type="match status" value="1"/>
</dbReference>
<dbReference type="PANTHER" id="PTHR33712">
    <property type="entry name" value="LIGHT-INDEPENDENT PROTOCHLOROPHYLLIDE REDUCTASE SUBUNIT B"/>
    <property type="match status" value="1"/>
</dbReference>
<sequence length="455" mass="50550">MSNKNIKNLDVNPCKMCMPMGASIAFKGIENSVAMIHGSQGCSTYIRRHMATHYNEPVDIASSSLNEKQTVYGGVDNLKKGLKNVIRIYNPKVIGIATSCLAETIGEDINRIVKEFAEEENIKDTVFVPVTTPGYGGTQYEGYFLALRRVLEVLTEECEKHNKINIVAANISPGDMRRIRDMLESMDVGFTLFPDTGKSLDGGFTKEYTKISSEGTKIEDIKKMGGAVATIEMGMLLSEKNSPGKFLENEYDVPLYKCPVPIGLENTDEFLSLIEKVSGKKMTKRLVEDRERMLDGMIDSHKYNGEGRAAIFGEPEIVYSITKLCIENGIFPAVVATGAKVSGLNDLLRIAGKQFREKSIVMDDADFDKIKEKVILMGANILIGHSDGKFITEDEGIPLVRVGFPIHDQIGGQRKVTVGYDGSMNFIDQITNALLDEKHRVYRKKMYNSYYIGRG</sequence>
<protein>
    <submittedName>
        <fullName evidence="4">Nitrogenase molybdenum-iron protein NifN</fullName>
    </submittedName>
</protein>
<dbReference type="InterPro" id="IPR050152">
    <property type="entry name" value="ChlB/BchB/BchZ"/>
</dbReference>